<feature type="transmembrane region" description="Helical" evidence="5">
    <location>
        <begin position="70"/>
        <end position="87"/>
    </location>
</feature>
<keyword evidence="3 5" id="KW-1133">Transmembrane helix</keyword>
<dbReference type="GO" id="GO:0000329">
    <property type="term" value="C:fungal-type vacuole membrane"/>
    <property type="evidence" value="ECO:0007669"/>
    <property type="project" value="TreeGrafter"/>
</dbReference>
<dbReference type="InterPro" id="IPR051572">
    <property type="entry name" value="VTC_Complex_Subunit"/>
</dbReference>
<feature type="transmembrane region" description="Helical" evidence="5">
    <location>
        <begin position="26"/>
        <end position="49"/>
    </location>
</feature>
<comment type="caution">
    <text evidence="6">The sequence shown here is derived from an EMBL/GenBank/DDBJ whole genome shotgun (WGS) entry which is preliminary data.</text>
</comment>
<dbReference type="GO" id="GO:0012505">
    <property type="term" value="C:endomembrane system"/>
    <property type="evidence" value="ECO:0007669"/>
    <property type="project" value="UniProtKB-SubCell"/>
</dbReference>
<evidence type="ECO:0008006" key="8">
    <source>
        <dbReference type="Google" id="ProtNLM"/>
    </source>
</evidence>
<evidence type="ECO:0000313" key="6">
    <source>
        <dbReference type="EMBL" id="RHZ65137.1"/>
    </source>
</evidence>
<organism evidence="6 7">
    <name type="scientific">Diversispora epigaea</name>
    <dbReference type="NCBI Taxonomy" id="1348612"/>
    <lineage>
        <taxon>Eukaryota</taxon>
        <taxon>Fungi</taxon>
        <taxon>Fungi incertae sedis</taxon>
        <taxon>Mucoromycota</taxon>
        <taxon>Glomeromycotina</taxon>
        <taxon>Glomeromycetes</taxon>
        <taxon>Diversisporales</taxon>
        <taxon>Diversisporaceae</taxon>
        <taxon>Diversispora</taxon>
    </lineage>
</organism>
<evidence type="ECO:0000256" key="4">
    <source>
        <dbReference type="ARBA" id="ARBA00023136"/>
    </source>
</evidence>
<accession>A0A397HQD2</accession>
<dbReference type="Proteomes" id="UP000266861">
    <property type="component" value="Unassembled WGS sequence"/>
</dbReference>
<dbReference type="PANTHER" id="PTHR46140">
    <property type="entry name" value="VACUOLAR TRANSPORTER CHAPERONE 1-RELATED"/>
    <property type="match status" value="1"/>
</dbReference>
<proteinExistence type="predicted"/>
<dbReference type="GO" id="GO:0033254">
    <property type="term" value="C:vacuolar transporter chaperone complex"/>
    <property type="evidence" value="ECO:0007669"/>
    <property type="project" value="TreeGrafter"/>
</dbReference>
<sequence length="92" mass="10488">MINFCLSVMLSGLAVGLLNFGDRIAIIAAGMFTAISMSAMLYSLIVYYWRARKIRKRDFGPYDDRIGPTFLCFALCVALMMNFKLKFRAEQQ</sequence>
<evidence type="ECO:0000313" key="7">
    <source>
        <dbReference type="Proteomes" id="UP000266861"/>
    </source>
</evidence>
<gene>
    <name evidence="6" type="ORF">Glove_319g139</name>
</gene>
<comment type="subcellular location">
    <subcellularLocation>
        <location evidence="1">Endomembrane system</location>
        <topology evidence="1">Multi-pass membrane protein</topology>
    </subcellularLocation>
</comment>
<keyword evidence="4 5" id="KW-0472">Membrane</keyword>
<dbReference type="EMBL" id="PQFF01000291">
    <property type="protein sequence ID" value="RHZ65137.1"/>
    <property type="molecule type" value="Genomic_DNA"/>
</dbReference>
<evidence type="ECO:0000256" key="2">
    <source>
        <dbReference type="ARBA" id="ARBA00022692"/>
    </source>
</evidence>
<protein>
    <recommendedName>
        <fullName evidence="8">DUF202 domain-containing protein</fullName>
    </recommendedName>
</protein>
<keyword evidence="7" id="KW-1185">Reference proteome</keyword>
<dbReference type="OrthoDB" id="2243669at2759"/>
<evidence type="ECO:0000256" key="3">
    <source>
        <dbReference type="ARBA" id="ARBA00022989"/>
    </source>
</evidence>
<dbReference type="STRING" id="1348612.A0A397HQD2"/>
<evidence type="ECO:0000256" key="1">
    <source>
        <dbReference type="ARBA" id="ARBA00004127"/>
    </source>
</evidence>
<name>A0A397HQD2_9GLOM</name>
<dbReference type="PANTHER" id="PTHR46140:SF1">
    <property type="entry name" value="VACUOLAR TRANSPORTER CHAPERONE COMPLEX SUBUNIT 4-RELATED"/>
    <property type="match status" value="1"/>
</dbReference>
<keyword evidence="2 5" id="KW-0812">Transmembrane</keyword>
<evidence type="ECO:0000256" key="5">
    <source>
        <dbReference type="SAM" id="Phobius"/>
    </source>
</evidence>
<reference evidence="6 7" key="1">
    <citation type="submission" date="2018-08" db="EMBL/GenBank/DDBJ databases">
        <title>Genome and evolution of the arbuscular mycorrhizal fungus Diversispora epigaea (formerly Glomus versiforme) and its bacterial endosymbionts.</title>
        <authorList>
            <person name="Sun X."/>
            <person name="Fei Z."/>
            <person name="Harrison M."/>
        </authorList>
    </citation>
    <scope>NUCLEOTIDE SEQUENCE [LARGE SCALE GENOMIC DNA]</scope>
    <source>
        <strain evidence="6 7">IT104</strain>
    </source>
</reference>
<dbReference type="AlphaFoldDB" id="A0A397HQD2"/>